<gene>
    <name evidence="4" type="ORF">A3G06_01060</name>
</gene>
<dbReference type="Gene3D" id="3.40.50.620">
    <property type="entry name" value="HUPs"/>
    <property type="match status" value="1"/>
</dbReference>
<dbReference type="NCBIfam" id="TIGR00125">
    <property type="entry name" value="cyt_tran_rel"/>
    <property type="match status" value="1"/>
</dbReference>
<dbReference type="SUPFAM" id="SSF52374">
    <property type="entry name" value="Nucleotidylyl transferase"/>
    <property type="match status" value="1"/>
</dbReference>
<dbReference type="STRING" id="1801797.A3G06_01060"/>
<keyword evidence="2" id="KW-0548">Nucleotidyltransferase</keyword>
<keyword evidence="1" id="KW-0808">Transferase</keyword>
<dbReference type="PANTHER" id="PTHR43793:SF1">
    <property type="entry name" value="FAD SYNTHASE"/>
    <property type="match status" value="1"/>
</dbReference>
<evidence type="ECO:0000259" key="3">
    <source>
        <dbReference type="Pfam" id="PF01467"/>
    </source>
</evidence>
<dbReference type="EMBL" id="MFVV01000038">
    <property type="protein sequence ID" value="OGJ02617.1"/>
    <property type="molecule type" value="Genomic_DNA"/>
</dbReference>
<evidence type="ECO:0000313" key="5">
    <source>
        <dbReference type="Proteomes" id="UP000176192"/>
    </source>
</evidence>
<evidence type="ECO:0000313" key="4">
    <source>
        <dbReference type="EMBL" id="OGJ02617.1"/>
    </source>
</evidence>
<feature type="domain" description="Cytidyltransferase-like" evidence="3">
    <location>
        <begin position="18"/>
        <end position="118"/>
    </location>
</feature>
<accession>A0A1F6Y8C7</accession>
<evidence type="ECO:0000256" key="2">
    <source>
        <dbReference type="ARBA" id="ARBA00022695"/>
    </source>
</evidence>
<dbReference type="Pfam" id="PF01467">
    <property type="entry name" value="CTP_transf_like"/>
    <property type="match status" value="1"/>
</dbReference>
<reference evidence="4 5" key="1">
    <citation type="journal article" date="2016" name="Nat. Commun.">
        <title>Thousands of microbial genomes shed light on interconnected biogeochemical processes in an aquifer system.</title>
        <authorList>
            <person name="Anantharaman K."/>
            <person name="Brown C.T."/>
            <person name="Hug L.A."/>
            <person name="Sharon I."/>
            <person name="Castelle C.J."/>
            <person name="Probst A.J."/>
            <person name="Thomas B.C."/>
            <person name="Singh A."/>
            <person name="Wilkins M.J."/>
            <person name="Karaoz U."/>
            <person name="Brodie E.L."/>
            <person name="Williams K.H."/>
            <person name="Hubbard S.S."/>
            <person name="Banfield J.F."/>
        </authorList>
    </citation>
    <scope>NUCLEOTIDE SEQUENCE [LARGE SCALE GENOMIC DNA]</scope>
</reference>
<dbReference type="InterPro" id="IPR050385">
    <property type="entry name" value="Archaeal_FAD_synthase"/>
</dbReference>
<dbReference type="PANTHER" id="PTHR43793">
    <property type="entry name" value="FAD SYNTHASE"/>
    <property type="match status" value="1"/>
</dbReference>
<dbReference type="GO" id="GO:0016779">
    <property type="term" value="F:nucleotidyltransferase activity"/>
    <property type="evidence" value="ECO:0007669"/>
    <property type="project" value="UniProtKB-KW"/>
</dbReference>
<sequence length="162" mass="18365">MTKRIKIKNKKEKMVAVSGGFDPIHIGHVRLFAAARKLGGRLVVILNNDNWKKLKGRHIFMPGRERKEIIEALRTVDEVILTGHKKNTKDISVCRELSKIRPDVFANGGDRFADNIPEYKLCRKLGIEMAFNVGRGGKIRSSSVLLEEYKNKSIIKNNGKRA</sequence>
<name>A0A1F6Y8C7_9BACT</name>
<proteinExistence type="predicted"/>
<dbReference type="Proteomes" id="UP000176192">
    <property type="component" value="Unassembled WGS sequence"/>
</dbReference>
<dbReference type="InterPro" id="IPR004821">
    <property type="entry name" value="Cyt_trans-like"/>
</dbReference>
<organism evidence="4 5">
    <name type="scientific">Candidatus Nomurabacteria bacterium RIFCSPLOWO2_12_FULL_46_14</name>
    <dbReference type="NCBI Taxonomy" id="1801797"/>
    <lineage>
        <taxon>Bacteria</taxon>
        <taxon>Candidatus Nomuraibacteriota</taxon>
    </lineage>
</organism>
<protein>
    <recommendedName>
        <fullName evidence="3">Cytidyltransferase-like domain-containing protein</fullName>
    </recommendedName>
</protein>
<evidence type="ECO:0000256" key="1">
    <source>
        <dbReference type="ARBA" id="ARBA00022679"/>
    </source>
</evidence>
<dbReference type="InterPro" id="IPR014729">
    <property type="entry name" value="Rossmann-like_a/b/a_fold"/>
</dbReference>
<dbReference type="AlphaFoldDB" id="A0A1F6Y8C7"/>
<comment type="caution">
    <text evidence="4">The sequence shown here is derived from an EMBL/GenBank/DDBJ whole genome shotgun (WGS) entry which is preliminary data.</text>
</comment>